<evidence type="ECO:0000313" key="2">
    <source>
        <dbReference type="Proteomes" id="UP001386955"/>
    </source>
</evidence>
<comment type="caution">
    <text evidence="1">The sequence shown here is derived from an EMBL/GenBank/DDBJ whole genome shotgun (WGS) entry which is preliminary data.</text>
</comment>
<keyword evidence="2" id="KW-1185">Reference proteome</keyword>
<evidence type="ECO:0000313" key="1">
    <source>
        <dbReference type="EMBL" id="KAK7395792.1"/>
    </source>
</evidence>
<dbReference type="AlphaFoldDB" id="A0AAN9SM64"/>
<proteinExistence type="predicted"/>
<accession>A0AAN9SM64</accession>
<reference evidence="1 2" key="1">
    <citation type="submission" date="2024-01" db="EMBL/GenBank/DDBJ databases">
        <title>The genomes of 5 underutilized Papilionoideae crops provide insights into root nodulation and disease resistanc.</title>
        <authorList>
            <person name="Jiang F."/>
        </authorList>
    </citation>
    <scope>NUCLEOTIDE SEQUENCE [LARGE SCALE GENOMIC DNA]</scope>
    <source>
        <strain evidence="1">DUOXIRENSHENG_FW03</strain>
        <tissue evidence="1">Leaves</tissue>
    </source>
</reference>
<dbReference type="Proteomes" id="UP001386955">
    <property type="component" value="Unassembled WGS sequence"/>
</dbReference>
<organism evidence="1 2">
    <name type="scientific">Psophocarpus tetragonolobus</name>
    <name type="common">Winged bean</name>
    <name type="synonym">Dolichos tetragonolobus</name>
    <dbReference type="NCBI Taxonomy" id="3891"/>
    <lineage>
        <taxon>Eukaryota</taxon>
        <taxon>Viridiplantae</taxon>
        <taxon>Streptophyta</taxon>
        <taxon>Embryophyta</taxon>
        <taxon>Tracheophyta</taxon>
        <taxon>Spermatophyta</taxon>
        <taxon>Magnoliopsida</taxon>
        <taxon>eudicotyledons</taxon>
        <taxon>Gunneridae</taxon>
        <taxon>Pentapetalae</taxon>
        <taxon>rosids</taxon>
        <taxon>fabids</taxon>
        <taxon>Fabales</taxon>
        <taxon>Fabaceae</taxon>
        <taxon>Papilionoideae</taxon>
        <taxon>50 kb inversion clade</taxon>
        <taxon>NPAAA clade</taxon>
        <taxon>indigoferoid/millettioid clade</taxon>
        <taxon>Phaseoleae</taxon>
        <taxon>Psophocarpus</taxon>
    </lineage>
</organism>
<name>A0AAN9SM64_PSOTE</name>
<gene>
    <name evidence="1" type="ORF">VNO78_16362</name>
</gene>
<protein>
    <submittedName>
        <fullName evidence="1">Uncharacterized protein</fullName>
    </submittedName>
</protein>
<dbReference type="EMBL" id="JAYMYS010000004">
    <property type="protein sequence ID" value="KAK7395792.1"/>
    <property type="molecule type" value="Genomic_DNA"/>
</dbReference>
<sequence>MPLGAPCRWLCQKSHLQLHRSHQSTPLCCPDSSFHRRTPLFSRVQVRRSHHWTPPLLHHQVSSFAIDIDTELDPTFTPSPRPNTSPCLALHRHQPSAFGDFFTRATRYWNLYLPTPTTKSTTFVVLTFGLPQPFATIISSLTQIP</sequence>